<keyword evidence="2" id="KW-1185">Reference proteome</keyword>
<evidence type="ECO:0000313" key="2">
    <source>
        <dbReference type="Proteomes" id="UP000256964"/>
    </source>
</evidence>
<dbReference type="Proteomes" id="UP000256964">
    <property type="component" value="Unassembled WGS sequence"/>
</dbReference>
<proteinExistence type="predicted"/>
<accession>A0A371DDJ7</accession>
<dbReference type="EMBL" id="KZ857399">
    <property type="protein sequence ID" value="RDX50588.1"/>
    <property type="molecule type" value="Genomic_DNA"/>
</dbReference>
<name>A0A371DDJ7_9APHY</name>
<dbReference type="STRING" id="139420.A0A371DDJ7"/>
<evidence type="ECO:0000313" key="1">
    <source>
        <dbReference type="EMBL" id="RDX50588.1"/>
    </source>
</evidence>
<organism evidence="1 2">
    <name type="scientific">Lentinus brumalis</name>
    <dbReference type="NCBI Taxonomy" id="2498619"/>
    <lineage>
        <taxon>Eukaryota</taxon>
        <taxon>Fungi</taxon>
        <taxon>Dikarya</taxon>
        <taxon>Basidiomycota</taxon>
        <taxon>Agaricomycotina</taxon>
        <taxon>Agaricomycetes</taxon>
        <taxon>Polyporales</taxon>
        <taxon>Polyporaceae</taxon>
        <taxon>Lentinus</taxon>
    </lineage>
</organism>
<reference evidence="1 2" key="1">
    <citation type="journal article" date="2018" name="Biotechnol. Biofuels">
        <title>Integrative visual omics of the white-rot fungus Polyporus brumalis exposes the biotechnological potential of its oxidative enzymes for delignifying raw plant biomass.</title>
        <authorList>
            <person name="Miyauchi S."/>
            <person name="Rancon A."/>
            <person name="Drula E."/>
            <person name="Hage H."/>
            <person name="Chaduli D."/>
            <person name="Favel A."/>
            <person name="Grisel S."/>
            <person name="Henrissat B."/>
            <person name="Herpoel-Gimbert I."/>
            <person name="Ruiz-Duenas F.J."/>
            <person name="Chevret D."/>
            <person name="Hainaut M."/>
            <person name="Lin J."/>
            <person name="Wang M."/>
            <person name="Pangilinan J."/>
            <person name="Lipzen A."/>
            <person name="Lesage-Meessen L."/>
            <person name="Navarro D."/>
            <person name="Riley R."/>
            <person name="Grigoriev I.V."/>
            <person name="Zhou S."/>
            <person name="Raouche S."/>
            <person name="Rosso M.N."/>
        </authorList>
    </citation>
    <scope>NUCLEOTIDE SEQUENCE [LARGE SCALE GENOMIC DNA]</scope>
    <source>
        <strain evidence="1 2">BRFM 1820</strain>
    </source>
</reference>
<gene>
    <name evidence="1" type="ORF">OH76DRAFT_459666</name>
</gene>
<sequence>MHASITTDLSVKSRLEELGEPDETEGDHIFRYLQTLSAWHAAAHFLVSHLRKVDRAPKATVVELTDESARALRETKSNYGAVVENVAARLNDRIADPAERTQALAWVQERAQSTIAKPRPLRVHAEAGLMALAKAFRDGEPVADDDVRRVLEIDPLPIGVSKKVLPLEHCSFQP</sequence>
<protein>
    <submittedName>
        <fullName evidence="1">Uncharacterized protein</fullName>
    </submittedName>
</protein>
<dbReference type="OrthoDB" id="2758159at2759"/>
<dbReference type="AlphaFoldDB" id="A0A371DDJ7"/>